<feature type="compositionally biased region" description="Basic residues" evidence="1">
    <location>
        <begin position="232"/>
        <end position="241"/>
    </location>
</feature>
<evidence type="ECO:0000256" key="1">
    <source>
        <dbReference type="SAM" id="MobiDB-lite"/>
    </source>
</evidence>
<sequence length="304" mass="34691">MKIATTPRVVKRKSRELKDLKGNAGEGGSKPKRNRVQTQPYQSPLPEIALIVKTLSKPVANKNADDKLIVFYKNEFLAVRNAEGSFYVCQAMQNIYKSSRRIRIRWLSQDKNNGEIYSPDFYDFTDFDCILTNLNLNKIDKNKFQLTKIELLRTENILKRAIDVEAGVSEKPSVTEEHPDGLDLSLYKDESQLKKRKGNSKGKQRQRKISKRDETSSSSEDESSDEDEKKSRNSRNKKRITNKALAIAKSVAKVPSRAKRALNRANKSPVINNVEEKRNDSKKVEMKKTSKQGSTANRTKLRGE</sequence>
<reference evidence="2" key="1">
    <citation type="submission" date="2015-01" db="EMBL/GenBank/DDBJ databases">
        <title>Transcriptome Assembly of Fopius arisanus.</title>
        <authorList>
            <person name="Geib S."/>
        </authorList>
    </citation>
    <scope>NUCLEOTIDE SEQUENCE</scope>
</reference>
<organism evidence="2">
    <name type="scientific">Fopius arisanus</name>
    <dbReference type="NCBI Taxonomy" id="64838"/>
    <lineage>
        <taxon>Eukaryota</taxon>
        <taxon>Metazoa</taxon>
        <taxon>Ecdysozoa</taxon>
        <taxon>Arthropoda</taxon>
        <taxon>Hexapoda</taxon>
        <taxon>Insecta</taxon>
        <taxon>Pterygota</taxon>
        <taxon>Neoptera</taxon>
        <taxon>Endopterygota</taxon>
        <taxon>Hymenoptera</taxon>
        <taxon>Apocrita</taxon>
        <taxon>Ichneumonoidea</taxon>
        <taxon>Braconidae</taxon>
        <taxon>Opiinae</taxon>
        <taxon>Fopius</taxon>
    </lineage>
</organism>
<gene>
    <name evidence="2" type="ORF">g.63007</name>
</gene>
<feature type="compositionally biased region" description="Basic residues" evidence="1">
    <location>
        <begin position="194"/>
        <end position="210"/>
    </location>
</feature>
<name>A0A0C9QHF6_9HYME</name>
<proteinExistence type="predicted"/>
<dbReference type="AlphaFoldDB" id="A0A0C9QHF6"/>
<feature type="region of interest" description="Disordered" evidence="1">
    <location>
        <begin position="169"/>
        <end position="304"/>
    </location>
</feature>
<evidence type="ECO:0000313" key="2">
    <source>
        <dbReference type="EMBL" id="JAG69779.1"/>
    </source>
</evidence>
<feature type="region of interest" description="Disordered" evidence="1">
    <location>
        <begin position="1"/>
        <end position="39"/>
    </location>
</feature>
<feature type="compositionally biased region" description="Basic and acidic residues" evidence="1">
    <location>
        <begin position="173"/>
        <end position="193"/>
    </location>
</feature>
<accession>A0A0C9QHF6</accession>
<dbReference type="EMBL" id="GBYB01000012">
    <property type="protein sequence ID" value="JAG69779.1"/>
    <property type="molecule type" value="Transcribed_RNA"/>
</dbReference>
<protein>
    <submittedName>
        <fullName evidence="2">Uncharacterized protein</fullName>
    </submittedName>
</protein>
<feature type="compositionally biased region" description="Basic and acidic residues" evidence="1">
    <location>
        <begin position="274"/>
        <end position="288"/>
    </location>
</feature>